<dbReference type="Pfam" id="PF00486">
    <property type="entry name" value="Trans_reg_C"/>
    <property type="match status" value="1"/>
</dbReference>
<dbReference type="InterPro" id="IPR001789">
    <property type="entry name" value="Sig_transdc_resp-reg_receiver"/>
</dbReference>
<keyword evidence="5" id="KW-0804">Transcription</keyword>
<dbReference type="GO" id="GO:0032993">
    <property type="term" value="C:protein-DNA complex"/>
    <property type="evidence" value="ECO:0007669"/>
    <property type="project" value="TreeGrafter"/>
</dbReference>
<evidence type="ECO:0000256" key="3">
    <source>
        <dbReference type="ARBA" id="ARBA00023015"/>
    </source>
</evidence>
<dbReference type="PROSITE" id="PS51755">
    <property type="entry name" value="OMPR_PHOB"/>
    <property type="match status" value="1"/>
</dbReference>
<dbReference type="InterPro" id="IPR039420">
    <property type="entry name" value="WalR-like"/>
</dbReference>
<dbReference type="FunFam" id="3.40.50.2300:FF:000001">
    <property type="entry name" value="DNA-binding response regulator PhoB"/>
    <property type="match status" value="1"/>
</dbReference>
<dbReference type="GO" id="GO:0006355">
    <property type="term" value="P:regulation of DNA-templated transcription"/>
    <property type="evidence" value="ECO:0007669"/>
    <property type="project" value="InterPro"/>
</dbReference>
<dbReference type="Pfam" id="PF00072">
    <property type="entry name" value="Response_reg"/>
    <property type="match status" value="1"/>
</dbReference>
<dbReference type="EMBL" id="VSSQ01037442">
    <property type="protein sequence ID" value="MPM90132.1"/>
    <property type="molecule type" value="Genomic_DNA"/>
</dbReference>
<dbReference type="PANTHER" id="PTHR48111:SF73">
    <property type="entry name" value="ALKALINE PHOSPHATASE SYNTHESIS TRANSCRIPTIONAL REGULATORY PROTEIN PHOP"/>
    <property type="match status" value="1"/>
</dbReference>
<dbReference type="GO" id="GO:0000156">
    <property type="term" value="F:phosphorelay response regulator activity"/>
    <property type="evidence" value="ECO:0007669"/>
    <property type="project" value="TreeGrafter"/>
</dbReference>
<reference evidence="8" key="1">
    <citation type="submission" date="2019-08" db="EMBL/GenBank/DDBJ databases">
        <authorList>
            <person name="Kucharzyk K."/>
            <person name="Murdoch R.W."/>
            <person name="Higgins S."/>
            <person name="Loffler F."/>
        </authorList>
    </citation>
    <scope>NUCLEOTIDE SEQUENCE</scope>
</reference>
<dbReference type="GO" id="GO:0005829">
    <property type="term" value="C:cytosol"/>
    <property type="evidence" value="ECO:0007669"/>
    <property type="project" value="TreeGrafter"/>
</dbReference>
<dbReference type="Gene3D" id="1.10.10.10">
    <property type="entry name" value="Winged helix-like DNA-binding domain superfamily/Winged helix DNA-binding domain"/>
    <property type="match status" value="1"/>
</dbReference>
<evidence type="ECO:0000259" key="6">
    <source>
        <dbReference type="PROSITE" id="PS50110"/>
    </source>
</evidence>
<dbReference type="Gene3D" id="3.40.50.2300">
    <property type="match status" value="1"/>
</dbReference>
<dbReference type="GO" id="GO:0000976">
    <property type="term" value="F:transcription cis-regulatory region binding"/>
    <property type="evidence" value="ECO:0007669"/>
    <property type="project" value="TreeGrafter"/>
</dbReference>
<dbReference type="CDD" id="cd00383">
    <property type="entry name" value="trans_reg_C"/>
    <property type="match status" value="1"/>
</dbReference>
<keyword evidence="4" id="KW-0238">DNA-binding</keyword>
<name>A0A645DNN0_9ZZZZ</name>
<keyword evidence="2" id="KW-0902">Two-component regulatory system</keyword>
<evidence type="ECO:0000256" key="2">
    <source>
        <dbReference type="ARBA" id="ARBA00023012"/>
    </source>
</evidence>
<evidence type="ECO:0000256" key="4">
    <source>
        <dbReference type="ARBA" id="ARBA00023125"/>
    </source>
</evidence>
<keyword evidence="3" id="KW-0805">Transcription regulation</keyword>
<protein>
    <submittedName>
        <fullName evidence="8">Sensory transduction protein regX3</fullName>
    </submittedName>
</protein>
<dbReference type="SMART" id="SM00448">
    <property type="entry name" value="REC"/>
    <property type="match status" value="1"/>
</dbReference>
<keyword evidence="1" id="KW-0597">Phosphoprotein</keyword>
<sequence length="238" mass="25816">MNTGKRILAVDDEPGILAAVSSFLESRGYTVLTAQTGTQALELLERGSVSLLLLDLMLPDLSGEEVCARVRRFSRVPIIMLTAKTGEQDLLDGLALGADDYIAKPFSLKALHARIEAVLRRAGGDFAPLSARSVWGDGDLILDFERNEVRKGGQPVPLTLSERKILAALAGHPGRVFTREALIEAAFGSDFDGYDRVIDTHIKNLRQKIEDQPRQPVYLRTVHGLGYRFGGGGHGPGA</sequence>
<dbReference type="InterPro" id="IPR016032">
    <property type="entry name" value="Sig_transdc_resp-reg_C-effctor"/>
</dbReference>
<comment type="caution">
    <text evidence="8">The sequence shown here is derived from an EMBL/GenBank/DDBJ whole genome shotgun (WGS) entry which is preliminary data.</text>
</comment>
<dbReference type="InterPro" id="IPR001867">
    <property type="entry name" value="OmpR/PhoB-type_DNA-bd"/>
</dbReference>
<evidence type="ECO:0000259" key="7">
    <source>
        <dbReference type="PROSITE" id="PS51755"/>
    </source>
</evidence>
<dbReference type="SMART" id="SM00862">
    <property type="entry name" value="Trans_reg_C"/>
    <property type="match status" value="1"/>
</dbReference>
<dbReference type="SUPFAM" id="SSF46894">
    <property type="entry name" value="C-terminal effector domain of the bipartite response regulators"/>
    <property type="match status" value="1"/>
</dbReference>
<dbReference type="AlphaFoldDB" id="A0A645DNN0"/>
<accession>A0A645DNN0</accession>
<dbReference type="InterPro" id="IPR036388">
    <property type="entry name" value="WH-like_DNA-bd_sf"/>
</dbReference>
<evidence type="ECO:0000256" key="5">
    <source>
        <dbReference type="ARBA" id="ARBA00023163"/>
    </source>
</evidence>
<dbReference type="PANTHER" id="PTHR48111">
    <property type="entry name" value="REGULATOR OF RPOS"/>
    <property type="match status" value="1"/>
</dbReference>
<gene>
    <name evidence="8" type="primary">regX3_44</name>
    <name evidence="8" type="ORF">SDC9_137249</name>
</gene>
<dbReference type="SUPFAM" id="SSF52172">
    <property type="entry name" value="CheY-like"/>
    <property type="match status" value="1"/>
</dbReference>
<proteinExistence type="predicted"/>
<dbReference type="Gene3D" id="6.10.250.690">
    <property type="match status" value="1"/>
</dbReference>
<evidence type="ECO:0000256" key="1">
    <source>
        <dbReference type="ARBA" id="ARBA00022553"/>
    </source>
</evidence>
<evidence type="ECO:0000313" key="8">
    <source>
        <dbReference type="EMBL" id="MPM90132.1"/>
    </source>
</evidence>
<dbReference type="InterPro" id="IPR011006">
    <property type="entry name" value="CheY-like_superfamily"/>
</dbReference>
<feature type="domain" description="Response regulatory" evidence="6">
    <location>
        <begin position="6"/>
        <end position="119"/>
    </location>
</feature>
<dbReference type="PROSITE" id="PS50110">
    <property type="entry name" value="RESPONSE_REGULATORY"/>
    <property type="match status" value="1"/>
</dbReference>
<organism evidence="8">
    <name type="scientific">bioreactor metagenome</name>
    <dbReference type="NCBI Taxonomy" id="1076179"/>
    <lineage>
        <taxon>unclassified sequences</taxon>
        <taxon>metagenomes</taxon>
        <taxon>ecological metagenomes</taxon>
    </lineage>
</organism>
<feature type="domain" description="OmpR/PhoB-type" evidence="7">
    <location>
        <begin position="132"/>
        <end position="231"/>
    </location>
</feature>